<dbReference type="InterPro" id="IPR003660">
    <property type="entry name" value="HAMP_dom"/>
</dbReference>
<keyword evidence="4" id="KW-0812">Transmembrane</keyword>
<dbReference type="AlphaFoldDB" id="A0A512DJ62"/>
<reference evidence="7 8" key="1">
    <citation type="submission" date="2019-07" db="EMBL/GenBank/DDBJ databases">
        <title>Whole genome shotgun sequence of Skermanella aerolata NBRC 106429.</title>
        <authorList>
            <person name="Hosoyama A."/>
            <person name="Uohara A."/>
            <person name="Ohji S."/>
            <person name="Ichikawa N."/>
        </authorList>
    </citation>
    <scope>NUCLEOTIDE SEQUENCE [LARGE SCALE GENOMIC DNA]</scope>
    <source>
        <strain evidence="7 8">NBRC 106429</strain>
    </source>
</reference>
<organism evidence="7 8">
    <name type="scientific">Skermanella aerolata</name>
    <dbReference type="NCBI Taxonomy" id="393310"/>
    <lineage>
        <taxon>Bacteria</taxon>
        <taxon>Pseudomonadati</taxon>
        <taxon>Pseudomonadota</taxon>
        <taxon>Alphaproteobacteria</taxon>
        <taxon>Rhodospirillales</taxon>
        <taxon>Azospirillaceae</taxon>
        <taxon>Skermanella</taxon>
    </lineage>
</organism>
<dbReference type="InterPro" id="IPR032255">
    <property type="entry name" value="HBM"/>
</dbReference>
<evidence type="ECO:0000256" key="2">
    <source>
        <dbReference type="ARBA" id="ARBA00029447"/>
    </source>
</evidence>
<dbReference type="GO" id="GO:0007165">
    <property type="term" value="P:signal transduction"/>
    <property type="evidence" value="ECO:0007669"/>
    <property type="project" value="UniProtKB-KW"/>
</dbReference>
<dbReference type="PANTHER" id="PTHR32089">
    <property type="entry name" value="METHYL-ACCEPTING CHEMOTAXIS PROTEIN MCPB"/>
    <property type="match status" value="1"/>
</dbReference>
<dbReference type="Pfam" id="PF00015">
    <property type="entry name" value="MCPsignal"/>
    <property type="match status" value="1"/>
</dbReference>
<sequence>MLILVAIVTVVVTTGLFLLADRRLDDAASELSSYGDLVVLAASLERRAADLQILARDFICNRDEEAATAFGDRIDEALGLLDRIAHHPGATHVGALVEGLRTNIQAAAARFAEVGDTSRIMGLDERSGLRGKLRGSVNAMESELRKWPVSTVAETYVRMLTMRVLEKDFILYGDAGVMGAHRKAYREFEFGLMGSGLDSSTQQTLTRLASAYRADLTAYVENQVKLTGQIQTFDGVLSAMPGRFAQLFGAASAGMERARSERAEVRNATGRAGIMMGAVVLVLALMVSLILVRSITRPLRAIEGAMQRLAKGDRTRPVPGAHRRDEIGAMARAIEVFRRTAEEMESLKAADEIRERHHKEAFAARLAGLAAALEAEVQSTVTAVMQQAGGIVDLAEHMKSAAARTGEQSSAVAEAAREATAGVHSVASASEELATTSSEIRSRMTVVGGIIRSAADKGDDTRRIVTALNEAARDIGNAAGLISDIAGQTNMLALNATIEAARAGESGRGFSVVAEEVKILAARTAQATGRISSQIEAVRNAAAMVADHVIEVQDVVQRIDGIAEAVIGSVADQEGATESISRSATMAADGAVEVSRRITAVAEDAGETRKLADTIDRHAVQVSDQVGRLKDRLTGLLAGPCDVPAQ</sequence>
<evidence type="ECO:0000256" key="4">
    <source>
        <dbReference type="SAM" id="Phobius"/>
    </source>
</evidence>
<dbReference type="SMART" id="SM01358">
    <property type="entry name" value="HBM"/>
    <property type="match status" value="1"/>
</dbReference>
<keyword evidence="8" id="KW-1185">Reference proteome</keyword>
<evidence type="ECO:0000313" key="8">
    <source>
        <dbReference type="Proteomes" id="UP000321523"/>
    </source>
</evidence>
<dbReference type="Proteomes" id="UP000321523">
    <property type="component" value="Unassembled WGS sequence"/>
</dbReference>
<dbReference type="Gene3D" id="6.10.340.10">
    <property type="match status" value="1"/>
</dbReference>
<dbReference type="Gene3D" id="1.10.287.950">
    <property type="entry name" value="Methyl-accepting chemotaxis protein"/>
    <property type="match status" value="1"/>
</dbReference>
<accession>A0A512DJ62</accession>
<dbReference type="SMART" id="SM00283">
    <property type="entry name" value="MA"/>
    <property type="match status" value="1"/>
</dbReference>
<evidence type="ECO:0000313" key="7">
    <source>
        <dbReference type="EMBL" id="GEO36501.1"/>
    </source>
</evidence>
<dbReference type="Pfam" id="PF00672">
    <property type="entry name" value="HAMP"/>
    <property type="match status" value="1"/>
</dbReference>
<keyword evidence="1 3" id="KW-0807">Transducer</keyword>
<dbReference type="SMART" id="SM00304">
    <property type="entry name" value="HAMP"/>
    <property type="match status" value="2"/>
</dbReference>
<gene>
    <name evidence="7" type="ORF">SAE02_06490</name>
</gene>
<evidence type="ECO:0000256" key="3">
    <source>
        <dbReference type="PROSITE-ProRule" id="PRU00284"/>
    </source>
</evidence>
<dbReference type="CDD" id="cd06225">
    <property type="entry name" value="HAMP"/>
    <property type="match status" value="1"/>
</dbReference>
<comment type="caution">
    <text evidence="7">The sequence shown here is derived from an EMBL/GenBank/DDBJ whole genome shotgun (WGS) entry which is preliminary data.</text>
</comment>
<dbReference type="PROSITE" id="PS50885">
    <property type="entry name" value="HAMP"/>
    <property type="match status" value="1"/>
</dbReference>
<evidence type="ECO:0000256" key="1">
    <source>
        <dbReference type="ARBA" id="ARBA00023224"/>
    </source>
</evidence>
<feature type="domain" description="Methyl-accepting transducer" evidence="5">
    <location>
        <begin position="362"/>
        <end position="616"/>
    </location>
</feature>
<feature type="transmembrane region" description="Helical" evidence="4">
    <location>
        <begin position="272"/>
        <end position="292"/>
    </location>
</feature>
<name>A0A512DJ62_9PROT</name>
<evidence type="ECO:0000259" key="5">
    <source>
        <dbReference type="PROSITE" id="PS50111"/>
    </source>
</evidence>
<dbReference type="GO" id="GO:0016020">
    <property type="term" value="C:membrane"/>
    <property type="evidence" value="ECO:0007669"/>
    <property type="project" value="InterPro"/>
</dbReference>
<dbReference type="PANTHER" id="PTHR32089:SF112">
    <property type="entry name" value="LYSOZYME-LIKE PROTEIN-RELATED"/>
    <property type="match status" value="1"/>
</dbReference>
<evidence type="ECO:0000259" key="6">
    <source>
        <dbReference type="PROSITE" id="PS50885"/>
    </source>
</evidence>
<comment type="similarity">
    <text evidence="2">Belongs to the methyl-accepting chemotaxis (MCP) protein family.</text>
</comment>
<proteinExistence type="inferred from homology"/>
<dbReference type="PROSITE" id="PS50111">
    <property type="entry name" value="CHEMOTAXIS_TRANSDUC_2"/>
    <property type="match status" value="1"/>
</dbReference>
<protein>
    <submittedName>
        <fullName evidence="7">Methyl-accepting chemotaxis protein</fullName>
    </submittedName>
</protein>
<dbReference type="EMBL" id="BJYZ01000002">
    <property type="protein sequence ID" value="GEO36501.1"/>
    <property type="molecule type" value="Genomic_DNA"/>
</dbReference>
<keyword evidence="4" id="KW-1133">Transmembrane helix</keyword>
<dbReference type="InterPro" id="IPR004089">
    <property type="entry name" value="MCPsignal_dom"/>
</dbReference>
<feature type="domain" description="HAMP" evidence="6">
    <location>
        <begin position="293"/>
        <end position="346"/>
    </location>
</feature>
<keyword evidence="4" id="KW-0472">Membrane</keyword>
<dbReference type="SUPFAM" id="SSF58104">
    <property type="entry name" value="Methyl-accepting chemotaxis protein (MCP) signaling domain"/>
    <property type="match status" value="1"/>
</dbReference>